<evidence type="ECO:0008006" key="3">
    <source>
        <dbReference type="Google" id="ProtNLM"/>
    </source>
</evidence>
<evidence type="ECO:0000313" key="1">
    <source>
        <dbReference type="EMBL" id="MBH5387219.1"/>
    </source>
</evidence>
<evidence type="ECO:0000313" key="2">
    <source>
        <dbReference type="Proteomes" id="UP001194539"/>
    </source>
</evidence>
<dbReference type="Proteomes" id="UP001194539">
    <property type="component" value="Unassembled WGS sequence"/>
</dbReference>
<protein>
    <recommendedName>
        <fullName evidence="3">C2H2-type domain-containing protein</fullName>
    </recommendedName>
</protein>
<accession>A0ABS0P1W7</accession>
<gene>
    <name evidence="1" type="ORF">H1B27_13180</name>
</gene>
<keyword evidence="2" id="KW-1185">Reference proteome</keyword>
<reference evidence="1 2" key="1">
    <citation type="submission" date="2020-07" db="EMBL/GenBank/DDBJ databases">
        <title>Bradyrhizobium diversity isolated from nodules of indigenous legumes of Western Australia.</title>
        <authorList>
            <person name="Klepa M.S."/>
        </authorList>
    </citation>
    <scope>NUCLEOTIDE SEQUENCE [LARGE SCALE GENOMIC DNA]</scope>
    <source>
        <strain evidence="1 2">CNPSo 4019</strain>
    </source>
</reference>
<dbReference type="EMBL" id="JACEGD010000011">
    <property type="protein sequence ID" value="MBH5387219.1"/>
    <property type="molecule type" value="Genomic_DNA"/>
</dbReference>
<proteinExistence type="predicted"/>
<name>A0ABS0P1W7_9BRAD</name>
<organism evidence="1 2">
    <name type="scientific">Bradyrhizobium diversitatis</name>
    <dbReference type="NCBI Taxonomy" id="2755406"/>
    <lineage>
        <taxon>Bacteria</taxon>
        <taxon>Pseudomonadati</taxon>
        <taxon>Pseudomonadota</taxon>
        <taxon>Alphaproteobacteria</taxon>
        <taxon>Hyphomicrobiales</taxon>
        <taxon>Nitrobacteraceae</taxon>
        <taxon>Bradyrhizobium</taxon>
    </lineage>
</organism>
<comment type="caution">
    <text evidence="1">The sequence shown here is derived from an EMBL/GenBank/DDBJ whole genome shotgun (WGS) entry which is preliminary data.</text>
</comment>
<sequence>MANSIWTIEEFTCAGCGMNYTATREEHSEAHTGSFKCGICSGVVHAWSGKHHFFGWQAVKTKPPVFGKRWAGVGW</sequence>
<dbReference type="RefSeq" id="WP_061881739.1">
    <property type="nucleotide sequence ID" value="NZ_JACEGD010000011.1"/>
</dbReference>